<dbReference type="AlphaFoldDB" id="A0A9D4L9F9"/>
<name>A0A9D4L9F9_DREPO</name>
<evidence type="ECO:0000313" key="2">
    <source>
        <dbReference type="Proteomes" id="UP000828390"/>
    </source>
</evidence>
<protein>
    <submittedName>
        <fullName evidence="1">Uncharacterized protein</fullName>
    </submittedName>
</protein>
<reference evidence="1" key="1">
    <citation type="journal article" date="2019" name="bioRxiv">
        <title>The Genome of the Zebra Mussel, Dreissena polymorpha: A Resource for Invasive Species Research.</title>
        <authorList>
            <person name="McCartney M.A."/>
            <person name="Auch B."/>
            <person name="Kono T."/>
            <person name="Mallez S."/>
            <person name="Zhang Y."/>
            <person name="Obille A."/>
            <person name="Becker A."/>
            <person name="Abrahante J.E."/>
            <person name="Garbe J."/>
            <person name="Badalamenti J.P."/>
            <person name="Herman A."/>
            <person name="Mangelson H."/>
            <person name="Liachko I."/>
            <person name="Sullivan S."/>
            <person name="Sone E.D."/>
            <person name="Koren S."/>
            <person name="Silverstein K.A.T."/>
            <person name="Beckman K.B."/>
            <person name="Gohl D.M."/>
        </authorList>
    </citation>
    <scope>NUCLEOTIDE SEQUENCE</scope>
    <source>
        <strain evidence="1">Duluth1</strain>
        <tissue evidence="1">Whole animal</tissue>
    </source>
</reference>
<proteinExistence type="predicted"/>
<reference evidence="1" key="2">
    <citation type="submission" date="2020-11" db="EMBL/GenBank/DDBJ databases">
        <authorList>
            <person name="McCartney M.A."/>
            <person name="Auch B."/>
            <person name="Kono T."/>
            <person name="Mallez S."/>
            <person name="Becker A."/>
            <person name="Gohl D.M."/>
            <person name="Silverstein K.A.T."/>
            <person name="Koren S."/>
            <person name="Bechman K.B."/>
            <person name="Herman A."/>
            <person name="Abrahante J.E."/>
            <person name="Garbe J."/>
        </authorList>
    </citation>
    <scope>NUCLEOTIDE SEQUENCE</scope>
    <source>
        <strain evidence="1">Duluth1</strain>
        <tissue evidence="1">Whole animal</tissue>
    </source>
</reference>
<dbReference type="Proteomes" id="UP000828390">
    <property type="component" value="Unassembled WGS sequence"/>
</dbReference>
<comment type="caution">
    <text evidence="1">The sequence shown here is derived from an EMBL/GenBank/DDBJ whole genome shotgun (WGS) entry which is preliminary data.</text>
</comment>
<accession>A0A9D4L9F9</accession>
<gene>
    <name evidence="1" type="ORF">DPMN_096585</name>
</gene>
<evidence type="ECO:0000313" key="1">
    <source>
        <dbReference type="EMBL" id="KAH3854046.1"/>
    </source>
</evidence>
<organism evidence="1 2">
    <name type="scientific">Dreissena polymorpha</name>
    <name type="common">Zebra mussel</name>
    <name type="synonym">Mytilus polymorpha</name>
    <dbReference type="NCBI Taxonomy" id="45954"/>
    <lineage>
        <taxon>Eukaryota</taxon>
        <taxon>Metazoa</taxon>
        <taxon>Spiralia</taxon>
        <taxon>Lophotrochozoa</taxon>
        <taxon>Mollusca</taxon>
        <taxon>Bivalvia</taxon>
        <taxon>Autobranchia</taxon>
        <taxon>Heteroconchia</taxon>
        <taxon>Euheterodonta</taxon>
        <taxon>Imparidentia</taxon>
        <taxon>Neoheterodontei</taxon>
        <taxon>Myida</taxon>
        <taxon>Dreissenoidea</taxon>
        <taxon>Dreissenidae</taxon>
        <taxon>Dreissena</taxon>
    </lineage>
</organism>
<keyword evidence="2" id="KW-1185">Reference proteome</keyword>
<sequence>MKEILLSSAKEVCFWERDKEKQAMVTTEVIDHCNKRRELGHEETPAWTLG</sequence>
<dbReference type="EMBL" id="JAIWYP010000003">
    <property type="protein sequence ID" value="KAH3854046.1"/>
    <property type="molecule type" value="Genomic_DNA"/>
</dbReference>